<name>A0ABW3HRB2_9BACL</name>
<sequence>MNSKQMMCDLKTGLCGEAENDTMEMIHFEAPFEKATLYYVTDPICSHCWALEPALRRFQLQYGHYFEFHTVMGGLLESWDGFGDAKNGISKPADVAGHWREVGEHSRMPIDGSLWLDNPIQSSYPASRVFKVIQQKDERLAHTFLRRAREAVFTFNRNIGERQVLGEIVKQLGLDSMEILSEADQPQSQNLLEQDFTLARRLGVRGFPTIVMMNAENKGVKIVGARSLDEYVQGLEQVLTHATELQPKPQPDISSLLPVEKLLFSRELEVLYDLEQSEVSSYVQAELSPEQYEWGEILGEAYIRGKK</sequence>
<dbReference type="Gene3D" id="1.10.472.60">
    <property type="entry name" value="putative protein disulfide isomerase domain"/>
    <property type="match status" value="1"/>
</dbReference>
<dbReference type="InterPro" id="IPR036249">
    <property type="entry name" value="Thioredoxin-like_sf"/>
</dbReference>
<evidence type="ECO:0000313" key="1">
    <source>
        <dbReference type="EMBL" id="MFD0960038.1"/>
    </source>
</evidence>
<gene>
    <name evidence="1" type="ORF">ACFQ2I_11595</name>
</gene>
<comment type="caution">
    <text evidence="1">The sequence shown here is derived from an EMBL/GenBank/DDBJ whole genome shotgun (WGS) entry which is preliminary data.</text>
</comment>
<proteinExistence type="predicted"/>
<dbReference type="CDD" id="cd03025">
    <property type="entry name" value="DsbA_FrnE_like"/>
    <property type="match status" value="1"/>
</dbReference>
<evidence type="ECO:0000313" key="2">
    <source>
        <dbReference type="Proteomes" id="UP001596989"/>
    </source>
</evidence>
<dbReference type="PANTHER" id="PTHR13887:SF54">
    <property type="entry name" value="DSBA FAMILY PROTEIN"/>
    <property type="match status" value="1"/>
</dbReference>
<dbReference type="EMBL" id="JBHTJZ010000012">
    <property type="protein sequence ID" value="MFD0960038.1"/>
    <property type="molecule type" value="Genomic_DNA"/>
</dbReference>
<dbReference type="Proteomes" id="UP001596989">
    <property type="component" value="Unassembled WGS sequence"/>
</dbReference>
<organism evidence="1 2">
    <name type="scientific">Paenibacillus chungangensis</name>
    <dbReference type="NCBI Taxonomy" id="696535"/>
    <lineage>
        <taxon>Bacteria</taxon>
        <taxon>Bacillati</taxon>
        <taxon>Bacillota</taxon>
        <taxon>Bacilli</taxon>
        <taxon>Bacillales</taxon>
        <taxon>Paenibacillaceae</taxon>
        <taxon>Paenibacillus</taxon>
    </lineage>
</organism>
<protein>
    <submittedName>
        <fullName evidence="1">DsbA family protein</fullName>
    </submittedName>
</protein>
<dbReference type="RefSeq" id="WP_377564360.1">
    <property type="nucleotide sequence ID" value="NZ_JBHTJZ010000012.1"/>
</dbReference>
<dbReference type="SUPFAM" id="SSF52833">
    <property type="entry name" value="Thioredoxin-like"/>
    <property type="match status" value="1"/>
</dbReference>
<accession>A0ABW3HRB2</accession>
<dbReference type="Gene3D" id="3.40.30.10">
    <property type="entry name" value="Glutaredoxin"/>
    <property type="match status" value="1"/>
</dbReference>
<reference evidence="2" key="1">
    <citation type="journal article" date="2019" name="Int. J. Syst. Evol. Microbiol.">
        <title>The Global Catalogue of Microorganisms (GCM) 10K type strain sequencing project: providing services to taxonomists for standard genome sequencing and annotation.</title>
        <authorList>
            <consortium name="The Broad Institute Genomics Platform"/>
            <consortium name="The Broad Institute Genome Sequencing Center for Infectious Disease"/>
            <person name="Wu L."/>
            <person name="Ma J."/>
        </authorList>
    </citation>
    <scope>NUCLEOTIDE SEQUENCE [LARGE SCALE GENOMIC DNA]</scope>
    <source>
        <strain evidence="2">CCUG 59129</strain>
    </source>
</reference>
<dbReference type="Pfam" id="PF13743">
    <property type="entry name" value="Thioredoxin_5"/>
    <property type="match status" value="1"/>
</dbReference>
<keyword evidence="2" id="KW-1185">Reference proteome</keyword>
<dbReference type="PANTHER" id="PTHR13887">
    <property type="entry name" value="GLUTATHIONE S-TRANSFERASE KAPPA"/>
    <property type="match status" value="1"/>
</dbReference>